<dbReference type="WBParaSite" id="PgE041_g001_t02">
    <property type="protein sequence ID" value="PgE041_g001_t02"/>
    <property type="gene ID" value="PgE041_g001"/>
</dbReference>
<evidence type="ECO:0000313" key="2">
    <source>
        <dbReference type="WBParaSite" id="PgE041_g001_t02"/>
    </source>
</evidence>
<dbReference type="Gene3D" id="3.40.50.1240">
    <property type="entry name" value="Phosphoglycerate mutase-like"/>
    <property type="match status" value="1"/>
</dbReference>
<protein>
    <submittedName>
        <fullName evidence="2">Uncharacterized protein</fullName>
    </submittedName>
</protein>
<dbReference type="Proteomes" id="UP000887569">
    <property type="component" value="Unplaced"/>
</dbReference>
<dbReference type="PANTHER" id="PTHR16469:SF27">
    <property type="entry name" value="UBIQUITIN-ASSOCIATED AND SH3 DOMAIN-CONTAINING BA-RELATED"/>
    <property type="match status" value="1"/>
</dbReference>
<keyword evidence="1" id="KW-1185">Reference proteome</keyword>
<reference evidence="2" key="1">
    <citation type="submission" date="2022-11" db="UniProtKB">
        <authorList>
            <consortium name="WormBaseParasite"/>
        </authorList>
    </citation>
    <scope>IDENTIFICATION</scope>
</reference>
<organism evidence="1 2">
    <name type="scientific">Parascaris univalens</name>
    <name type="common">Nematode worm</name>
    <dbReference type="NCBI Taxonomy" id="6257"/>
    <lineage>
        <taxon>Eukaryota</taxon>
        <taxon>Metazoa</taxon>
        <taxon>Ecdysozoa</taxon>
        <taxon>Nematoda</taxon>
        <taxon>Chromadorea</taxon>
        <taxon>Rhabditida</taxon>
        <taxon>Spirurina</taxon>
        <taxon>Ascaridomorpha</taxon>
        <taxon>Ascaridoidea</taxon>
        <taxon>Ascarididae</taxon>
        <taxon>Parascaris</taxon>
    </lineage>
</organism>
<name>A0A915A3E3_PARUN</name>
<dbReference type="InterPro" id="IPR013078">
    <property type="entry name" value="His_Pase_superF_clade-1"/>
</dbReference>
<dbReference type="InterPro" id="IPR051710">
    <property type="entry name" value="Phosphatase_SH3-domain"/>
</dbReference>
<sequence length="135" mass="15427">LGQPKSVRIRGGGVDAFHDRFGGITAELIGREIAAVKFPITSVYSSSASRCIETAHEFLKVLDSSVGEIKIEYGLFEWLGWYERMPQWMSATELRQNNFCIDANYKPVYDRATLLQNREENTHDFYKRSAEVVCK</sequence>
<dbReference type="InterPro" id="IPR029033">
    <property type="entry name" value="His_PPase_superfam"/>
</dbReference>
<dbReference type="AlphaFoldDB" id="A0A915A3E3"/>
<dbReference type="SUPFAM" id="SSF53254">
    <property type="entry name" value="Phosphoglycerate mutase-like"/>
    <property type="match status" value="1"/>
</dbReference>
<proteinExistence type="predicted"/>
<dbReference type="PANTHER" id="PTHR16469">
    <property type="entry name" value="UBIQUITIN-ASSOCIATED AND SH3 DOMAIN-CONTAINING BA-RELATED"/>
    <property type="match status" value="1"/>
</dbReference>
<evidence type="ECO:0000313" key="1">
    <source>
        <dbReference type="Proteomes" id="UP000887569"/>
    </source>
</evidence>
<accession>A0A915A3E3</accession>
<dbReference type="Pfam" id="PF00300">
    <property type="entry name" value="His_Phos_1"/>
    <property type="match status" value="1"/>
</dbReference>
<dbReference type="GO" id="GO:0016791">
    <property type="term" value="F:phosphatase activity"/>
    <property type="evidence" value="ECO:0007669"/>
    <property type="project" value="UniProtKB-ARBA"/>
</dbReference>